<reference evidence="1 2" key="1">
    <citation type="journal article" date="2019" name="Sci. Rep.">
        <title>Orb-weaving spider Araneus ventricosus genome elucidates the spidroin gene catalogue.</title>
        <authorList>
            <person name="Kono N."/>
            <person name="Nakamura H."/>
            <person name="Ohtoshi R."/>
            <person name="Moran D.A.P."/>
            <person name="Shinohara A."/>
            <person name="Yoshida Y."/>
            <person name="Fujiwara M."/>
            <person name="Mori M."/>
            <person name="Tomita M."/>
            <person name="Arakawa K."/>
        </authorList>
    </citation>
    <scope>NUCLEOTIDE SEQUENCE [LARGE SCALE GENOMIC DNA]</scope>
</reference>
<sequence>MEECRLSPRTLIVVQPTNPRPGLRNCRSGMGDCWFRFEVGSPNNNPSTRTRNCKSGIGDCRFSFRTWSVVQPNKLSTRTKNCMSGMGNCRLSFRTWTVKSNQQTLNPDKKLLFTNTKSEFT</sequence>
<evidence type="ECO:0000313" key="2">
    <source>
        <dbReference type="Proteomes" id="UP000499080"/>
    </source>
</evidence>
<dbReference type="EMBL" id="BGPR01124829">
    <property type="protein sequence ID" value="GBN30631.1"/>
    <property type="molecule type" value="Genomic_DNA"/>
</dbReference>
<protein>
    <submittedName>
        <fullName evidence="1">Uncharacterized protein</fullName>
    </submittedName>
</protein>
<evidence type="ECO:0000313" key="1">
    <source>
        <dbReference type="EMBL" id="GBN30631.1"/>
    </source>
</evidence>
<dbReference type="AlphaFoldDB" id="A0A4Y2MTY4"/>
<name>A0A4Y2MTY4_ARAVE</name>
<gene>
    <name evidence="1" type="ORF">AVEN_49852_1</name>
</gene>
<accession>A0A4Y2MTY4</accession>
<dbReference type="Proteomes" id="UP000499080">
    <property type="component" value="Unassembled WGS sequence"/>
</dbReference>
<comment type="caution">
    <text evidence="1">The sequence shown here is derived from an EMBL/GenBank/DDBJ whole genome shotgun (WGS) entry which is preliminary data.</text>
</comment>
<keyword evidence="2" id="KW-1185">Reference proteome</keyword>
<organism evidence="1 2">
    <name type="scientific">Araneus ventricosus</name>
    <name type="common">Orbweaver spider</name>
    <name type="synonym">Epeira ventricosa</name>
    <dbReference type="NCBI Taxonomy" id="182803"/>
    <lineage>
        <taxon>Eukaryota</taxon>
        <taxon>Metazoa</taxon>
        <taxon>Ecdysozoa</taxon>
        <taxon>Arthropoda</taxon>
        <taxon>Chelicerata</taxon>
        <taxon>Arachnida</taxon>
        <taxon>Araneae</taxon>
        <taxon>Araneomorphae</taxon>
        <taxon>Entelegynae</taxon>
        <taxon>Araneoidea</taxon>
        <taxon>Araneidae</taxon>
        <taxon>Araneus</taxon>
    </lineage>
</organism>
<proteinExistence type="predicted"/>